<keyword evidence="1" id="KW-0812">Transmembrane</keyword>
<protein>
    <submittedName>
        <fullName evidence="2">Uncharacterized protein</fullName>
    </submittedName>
</protein>
<dbReference type="AlphaFoldDB" id="A0A2M7X421"/>
<evidence type="ECO:0000313" key="3">
    <source>
        <dbReference type="Proteomes" id="UP000230683"/>
    </source>
</evidence>
<dbReference type="EMBL" id="PFWY01000066">
    <property type="protein sequence ID" value="PJA40869.1"/>
    <property type="molecule type" value="Genomic_DNA"/>
</dbReference>
<evidence type="ECO:0000256" key="1">
    <source>
        <dbReference type="SAM" id="Phobius"/>
    </source>
</evidence>
<comment type="caution">
    <text evidence="2">The sequence shown here is derived from an EMBL/GenBank/DDBJ whole genome shotgun (WGS) entry which is preliminary data.</text>
</comment>
<sequence length="83" mass="9470">MAKTENKNTKQLRREVEILKAQLKTDPNSNISSYHYKQKEISTKSNEIVIDNKLIKKDFTKTIILSLIAFAIIIGLKVANINP</sequence>
<keyword evidence="1" id="KW-0472">Membrane</keyword>
<keyword evidence="1" id="KW-1133">Transmembrane helix</keyword>
<organism evidence="2 3">
    <name type="scientific">candidate division WWE3 bacterium CG_4_9_14_3_um_filter_34_6</name>
    <dbReference type="NCBI Taxonomy" id="1975079"/>
    <lineage>
        <taxon>Bacteria</taxon>
        <taxon>Katanobacteria</taxon>
    </lineage>
</organism>
<name>A0A2M7X421_UNCKA</name>
<evidence type="ECO:0000313" key="2">
    <source>
        <dbReference type="EMBL" id="PJA40869.1"/>
    </source>
</evidence>
<accession>A0A2M7X421</accession>
<feature type="transmembrane region" description="Helical" evidence="1">
    <location>
        <begin position="63"/>
        <end position="81"/>
    </location>
</feature>
<dbReference type="Proteomes" id="UP000230683">
    <property type="component" value="Unassembled WGS sequence"/>
</dbReference>
<reference evidence="3" key="1">
    <citation type="submission" date="2017-09" db="EMBL/GenBank/DDBJ databases">
        <title>Depth-based differentiation of microbial function through sediment-hosted aquifers and enrichment of novel symbionts in the deep terrestrial subsurface.</title>
        <authorList>
            <person name="Probst A.J."/>
            <person name="Ladd B."/>
            <person name="Jarett J.K."/>
            <person name="Geller-Mcgrath D.E."/>
            <person name="Sieber C.M.K."/>
            <person name="Emerson J.B."/>
            <person name="Anantharaman K."/>
            <person name="Thomas B.C."/>
            <person name="Malmstrom R."/>
            <person name="Stieglmeier M."/>
            <person name="Klingl A."/>
            <person name="Woyke T."/>
            <person name="Ryan C.M."/>
            <person name="Banfield J.F."/>
        </authorList>
    </citation>
    <scope>NUCLEOTIDE SEQUENCE [LARGE SCALE GENOMIC DNA]</scope>
</reference>
<proteinExistence type="predicted"/>
<gene>
    <name evidence="2" type="ORF">CO178_01425</name>
</gene>